<evidence type="ECO:0000313" key="4">
    <source>
        <dbReference type="WBParaSite" id="TREG1_88320.1"/>
    </source>
</evidence>
<keyword evidence="3" id="KW-1185">Reference proteome</keyword>
<organism evidence="3 4">
    <name type="scientific">Trichobilharzia regenti</name>
    <name type="common">Nasal bird schistosome</name>
    <dbReference type="NCBI Taxonomy" id="157069"/>
    <lineage>
        <taxon>Eukaryota</taxon>
        <taxon>Metazoa</taxon>
        <taxon>Spiralia</taxon>
        <taxon>Lophotrochozoa</taxon>
        <taxon>Platyhelminthes</taxon>
        <taxon>Trematoda</taxon>
        <taxon>Digenea</taxon>
        <taxon>Strigeidida</taxon>
        <taxon>Schistosomatoidea</taxon>
        <taxon>Schistosomatidae</taxon>
        <taxon>Trichobilharzia</taxon>
    </lineage>
</organism>
<dbReference type="GO" id="GO:0000722">
    <property type="term" value="P:telomere maintenance via recombination"/>
    <property type="evidence" value="ECO:0007669"/>
    <property type="project" value="TreeGrafter"/>
</dbReference>
<dbReference type="Pfam" id="PF19334">
    <property type="entry name" value="DUF5920"/>
    <property type="match status" value="1"/>
</dbReference>
<evidence type="ECO:0008006" key="5">
    <source>
        <dbReference type="Google" id="ProtNLM"/>
    </source>
</evidence>
<proteinExistence type="predicted"/>
<dbReference type="InterPro" id="IPR045804">
    <property type="entry name" value="DUF5920"/>
</dbReference>
<sequence length="359" mass="41454">MKYSGYMDIGILQKVNLIYEKRGSATSTSITSVLEIFYAHRKQFDKVVVFGDCHQHIIDYVANYRAYIGPIKAIWGNLSGEDKWSTQCSKDGWIEFRGCTDQILRYIAEPNEDKLLERVEKIDEIYRLNVDTMYQFNCEDKHATKTNNDTMLSQRNYFKSAWSCCQLFISSTFLDMYGERDLICGVLVPALREKVAVPLRVHLNEIDLRWGVPEMTTYSSHALQICLEQAAASDIFVLLLGDRYGWVPNEVQINGLPKPLLAEVLKFYKPGMSVTEMEYHIAKQTALSKFSLHERQNGKINAQEAVRLRICVFIRDSKCIKDVPSELRNDFEEVDKERSKRLHAFKELIQSDGVVVFNK</sequence>
<name>A0AA85KMH1_TRIRE</name>
<evidence type="ECO:0000313" key="3">
    <source>
        <dbReference type="Proteomes" id="UP000050795"/>
    </source>
</evidence>
<evidence type="ECO:0000259" key="1">
    <source>
        <dbReference type="Pfam" id="PF13271"/>
    </source>
</evidence>
<dbReference type="WBParaSite" id="TREG1_88320.1">
    <property type="protein sequence ID" value="TREG1_88320.1"/>
    <property type="gene ID" value="TREG1_88320"/>
</dbReference>
<dbReference type="InterPro" id="IPR025139">
    <property type="entry name" value="DUF4062"/>
</dbReference>
<dbReference type="GO" id="GO:0005697">
    <property type="term" value="C:telomerase holoenzyme complex"/>
    <property type="evidence" value="ECO:0007669"/>
    <property type="project" value="TreeGrafter"/>
</dbReference>
<dbReference type="GO" id="GO:0070034">
    <property type="term" value="F:telomerase RNA binding"/>
    <property type="evidence" value="ECO:0007669"/>
    <property type="project" value="TreeGrafter"/>
</dbReference>
<dbReference type="AlphaFoldDB" id="A0AA85KMH1"/>
<dbReference type="InterPro" id="IPR052652">
    <property type="entry name" value="Telomerase_Complex_Comp"/>
</dbReference>
<dbReference type="PANTHER" id="PTHR44791">
    <property type="entry name" value="TELOMERASE PROTEIN COMPONENT 1 TEP1"/>
    <property type="match status" value="1"/>
</dbReference>
<accession>A0AA85KMH1</accession>
<reference evidence="3" key="1">
    <citation type="submission" date="2022-06" db="EMBL/GenBank/DDBJ databases">
        <authorList>
            <person name="Berger JAMES D."/>
            <person name="Berger JAMES D."/>
        </authorList>
    </citation>
    <scope>NUCLEOTIDE SEQUENCE [LARGE SCALE GENOMIC DNA]</scope>
</reference>
<feature type="domain" description="DUF4062" evidence="1">
    <location>
        <begin position="166"/>
        <end position="281"/>
    </location>
</feature>
<feature type="domain" description="DUF5920" evidence="2">
    <location>
        <begin position="36"/>
        <end position="128"/>
    </location>
</feature>
<reference evidence="4" key="2">
    <citation type="submission" date="2023-11" db="UniProtKB">
        <authorList>
            <consortium name="WormBaseParasite"/>
        </authorList>
    </citation>
    <scope>IDENTIFICATION</scope>
</reference>
<protein>
    <recommendedName>
        <fullName evidence="5">DUF4062 domain-containing protein</fullName>
    </recommendedName>
</protein>
<dbReference type="Proteomes" id="UP000050795">
    <property type="component" value="Unassembled WGS sequence"/>
</dbReference>
<evidence type="ECO:0000259" key="2">
    <source>
        <dbReference type="Pfam" id="PF19334"/>
    </source>
</evidence>
<dbReference type="GO" id="GO:0003720">
    <property type="term" value="F:telomerase activity"/>
    <property type="evidence" value="ECO:0007669"/>
    <property type="project" value="TreeGrafter"/>
</dbReference>
<dbReference type="PANTHER" id="PTHR44791:SF1">
    <property type="entry name" value="TELOMERASE PROTEIN COMPONENT 1"/>
    <property type="match status" value="1"/>
</dbReference>
<dbReference type="Pfam" id="PF13271">
    <property type="entry name" value="DUF4062"/>
    <property type="match status" value="1"/>
</dbReference>